<proteinExistence type="predicted"/>
<name>A0A7C9MYV7_9RHOB</name>
<dbReference type="EMBL" id="WUPT01000001">
    <property type="protein sequence ID" value="MXQ07038.1"/>
    <property type="molecule type" value="Genomic_DNA"/>
</dbReference>
<reference evidence="3 4" key="1">
    <citation type="submission" date="2019-12" db="EMBL/GenBank/DDBJ databases">
        <authorList>
            <person name="Lee S.D."/>
        </authorList>
    </citation>
    <scope>NUCLEOTIDE SEQUENCE [LARGE SCALE GENOMIC DNA]</scope>
    <source>
        <strain evidence="3 4">GH1-50</strain>
    </source>
</reference>
<feature type="transmembrane region" description="Helical" evidence="1">
    <location>
        <begin position="45"/>
        <end position="66"/>
    </location>
</feature>
<dbReference type="AlphaFoldDB" id="A0A7C9MYV7"/>
<feature type="chain" id="PRO_5028851616" description="Ferrochelatase" evidence="2">
    <location>
        <begin position="22"/>
        <end position="68"/>
    </location>
</feature>
<feature type="signal peptide" evidence="2">
    <location>
        <begin position="1"/>
        <end position="21"/>
    </location>
</feature>
<dbReference type="Proteomes" id="UP000480350">
    <property type="component" value="Unassembled WGS sequence"/>
</dbReference>
<keyword evidence="1" id="KW-1133">Transmembrane helix</keyword>
<gene>
    <name evidence="3" type="ORF">GQ651_04170</name>
</gene>
<dbReference type="RefSeq" id="WP_160762941.1">
    <property type="nucleotide sequence ID" value="NZ_WUPT01000001.1"/>
</dbReference>
<keyword evidence="4" id="KW-1185">Reference proteome</keyword>
<evidence type="ECO:0000313" key="3">
    <source>
        <dbReference type="EMBL" id="MXQ07038.1"/>
    </source>
</evidence>
<evidence type="ECO:0000313" key="4">
    <source>
        <dbReference type="Proteomes" id="UP000480350"/>
    </source>
</evidence>
<evidence type="ECO:0000256" key="2">
    <source>
        <dbReference type="SAM" id="SignalP"/>
    </source>
</evidence>
<comment type="caution">
    <text evidence="3">The sequence shown here is derived from an EMBL/GenBank/DDBJ whole genome shotgun (WGS) entry which is preliminary data.</text>
</comment>
<keyword evidence="1" id="KW-0812">Transmembrane</keyword>
<accession>A0A7C9MYV7</accession>
<protein>
    <recommendedName>
        <fullName evidence="5">Ferrochelatase</fullName>
    </recommendedName>
</protein>
<reference evidence="3 4" key="2">
    <citation type="submission" date="2020-03" db="EMBL/GenBank/DDBJ databases">
        <title>Kangsaoukella pontilimi gen. nov., sp. nov., a new member of the family Rhodobacteraceae isolated from a tidal mudflat.</title>
        <authorList>
            <person name="Kim I.S."/>
        </authorList>
    </citation>
    <scope>NUCLEOTIDE SEQUENCE [LARGE SCALE GENOMIC DNA]</scope>
    <source>
        <strain evidence="3 4">GH1-50</strain>
    </source>
</reference>
<evidence type="ECO:0008006" key="5">
    <source>
        <dbReference type="Google" id="ProtNLM"/>
    </source>
</evidence>
<sequence>MKTRIIGTTFAALLVASSAFAGGLDAPIMEAEPEVMDETIVVEEATSGSQQFVIPLMLLAIIAAVASD</sequence>
<evidence type="ECO:0000256" key="1">
    <source>
        <dbReference type="SAM" id="Phobius"/>
    </source>
</evidence>
<keyword evidence="1" id="KW-0472">Membrane</keyword>
<organism evidence="3 4">
    <name type="scientific">Kangsaoukella pontilimi</name>
    <dbReference type="NCBI Taxonomy" id="2691042"/>
    <lineage>
        <taxon>Bacteria</taxon>
        <taxon>Pseudomonadati</taxon>
        <taxon>Pseudomonadota</taxon>
        <taxon>Alphaproteobacteria</taxon>
        <taxon>Rhodobacterales</taxon>
        <taxon>Paracoccaceae</taxon>
        <taxon>Kangsaoukella</taxon>
    </lineage>
</organism>
<keyword evidence="2" id="KW-0732">Signal</keyword>